<accession>A0AC58TGN7</accession>
<reference evidence="1" key="1">
    <citation type="journal article" date="2014" name="Nat. Commun.">
        <title>The tobacco genome sequence and its comparison with those of tomato and potato.</title>
        <authorList>
            <person name="Sierro N."/>
            <person name="Battey J.N."/>
            <person name="Ouadi S."/>
            <person name="Bakaher N."/>
            <person name="Bovet L."/>
            <person name="Willig A."/>
            <person name="Goepfert S."/>
            <person name="Peitsch M.C."/>
            <person name="Ivanov N.V."/>
        </authorList>
    </citation>
    <scope>NUCLEOTIDE SEQUENCE [LARGE SCALE GENOMIC DNA]</scope>
</reference>
<gene>
    <name evidence="2" type="primary">LOC142174482</name>
</gene>
<protein>
    <submittedName>
        <fullName evidence="2">Uncharacterized protein LOC142174482</fullName>
    </submittedName>
</protein>
<evidence type="ECO:0000313" key="1">
    <source>
        <dbReference type="Proteomes" id="UP000790787"/>
    </source>
</evidence>
<keyword evidence="1" id="KW-1185">Reference proteome</keyword>
<reference evidence="2" key="2">
    <citation type="submission" date="2025-08" db="UniProtKB">
        <authorList>
            <consortium name="RefSeq"/>
        </authorList>
    </citation>
    <scope>IDENTIFICATION</scope>
    <source>
        <tissue evidence="2">Leaf</tissue>
    </source>
</reference>
<sequence>MPSVRAQIEGIEGRLVGVLDVARLVNFPLASELLHNYHIYYIIRVAVCLYFLTIVPEISLREIELVADEFVRVDPIADMARTCTPSSARRGAGQGASRGGGQAGAHQTRAQTSRQDAPQPEVVTRASIEPQKFIQRCEKILSTLGLKETRGVEFATFLFSGSAESWWNLVQRGRRAGLPPITWLEFSAMFMDRFVTLSKRDDMRCQFEQLRQGSMTVTEYEAKFTDLASYAPFLVADEHEKVRRFVDGLGHRYWGSMVRDVQGGSYKEVVDTALRYESYQEKDRTERESKRARSAGGFSGALSGSKSGFNHGQSRPSQSESVVQSSRNGACFTCGQKGHIVKYCPRGYSSTSHATPQPQRTVTSTQTHPVRAAPHVAPGQGQQGAQTAQEAGGPPRFFAMAKQDAKASNAVVTCIITIGSYGAYALINPGSTYPYVSPSFSIYLEREVESLNVPYIVVTPVGETISMDRVYRDCVIFIQSRDTVVDLLVLPMSDFDVIMGMYWLVSCYASVDCHSKLICFDFPGEPCLLWKGITPLTQGKIISYVKAHRMINNGCLDFIATVHDTRLEDVTIDSVPVVREFANVFPEDLLGLPPMREIEFSIDLVLGTQLISSPPYRMAPAELRELKVQLQELLYKGLIRPISFLGHVVSRDGIQVDPKKIEVVQDWPRPTTPTEIRSFLGLAGYYRRFVEGFSRIATPFTRLTQNGVAFWWSNECEESFQKLKTAFTTTPILTLPTSAGGFTIYCDASRVSLGCVLMQNDKVVAYVSRQLKNHEKNYPTHDLELAAIVFALKIWRHYLYGVLRWHGRLCIPMVGDVKQLILEEAYNSCYSIHPGATKMYQDLRELYWWKVGWFEPGETQLLGPDLVQQALEKVALIRERLRTTQSRQKSYADKRVRDLEFMKGEKVFLKVSPMKGVMRFGRKGKLSPRRYVRDDSHKIQPEDVELDENLTYKESLIAILDRQVRQLRSKKVASVKVLWRNHPTEEATWESEADMQRKYPQLFEISVCLYFLTLVIEIPLQEIELVADEFVRVDPIAEIQVHHSSLAISCASAVVTETSSFIINNYNSIVQEFDVFHVQ</sequence>
<evidence type="ECO:0000313" key="2">
    <source>
        <dbReference type="RefSeq" id="XP_075096383.1"/>
    </source>
</evidence>
<dbReference type="RefSeq" id="XP_075096383.1">
    <property type="nucleotide sequence ID" value="XM_075240282.1"/>
</dbReference>
<organism evidence="1 2">
    <name type="scientific">Nicotiana tabacum</name>
    <name type="common">Common tobacco</name>
    <dbReference type="NCBI Taxonomy" id="4097"/>
    <lineage>
        <taxon>Eukaryota</taxon>
        <taxon>Viridiplantae</taxon>
        <taxon>Streptophyta</taxon>
        <taxon>Embryophyta</taxon>
        <taxon>Tracheophyta</taxon>
        <taxon>Spermatophyta</taxon>
        <taxon>Magnoliopsida</taxon>
        <taxon>eudicotyledons</taxon>
        <taxon>Gunneridae</taxon>
        <taxon>Pentapetalae</taxon>
        <taxon>asterids</taxon>
        <taxon>lamiids</taxon>
        <taxon>Solanales</taxon>
        <taxon>Solanaceae</taxon>
        <taxon>Nicotianoideae</taxon>
        <taxon>Nicotianeae</taxon>
        <taxon>Nicotiana</taxon>
    </lineage>
</organism>
<name>A0AC58TGN7_TOBAC</name>
<proteinExistence type="predicted"/>
<dbReference type="Proteomes" id="UP000790787">
    <property type="component" value="Chromosome 20"/>
</dbReference>